<dbReference type="Pfam" id="PF07715">
    <property type="entry name" value="Plug"/>
    <property type="match status" value="1"/>
</dbReference>
<dbReference type="PANTHER" id="PTHR32552">
    <property type="entry name" value="FERRICHROME IRON RECEPTOR-RELATED"/>
    <property type="match status" value="1"/>
</dbReference>
<keyword evidence="4 14" id="KW-1134">Transmembrane beta strand</keyword>
<dbReference type="AlphaFoldDB" id="A0AAD0WQ70"/>
<dbReference type="Gene3D" id="2.40.170.20">
    <property type="entry name" value="TonB-dependent receptor, beta-barrel domain"/>
    <property type="match status" value="1"/>
</dbReference>
<evidence type="ECO:0000256" key="12">
    <source>
        <dbReference type="ARBA" id="ARBA00023170"/>
    </source>
</evidence>
<dbReference type="InterPro" id="IPR010105">
    <property type="entry name" value="TonB_sidphr_rcpt"/>
</dbReference>
<dbReference type="RefSeq" id="WP_118885581.1">
    <property type="nucleotide sequence ID" value="NZ_CP032100.1"/>
</dbReference>
<protein>
    <submittedName>
        <fullName evidence="19">Catecholate siderophore receptor</fullName>
    </submittedName>
</protein>
<evidence type="ECO:0000259" key="17">
    <source>
        <dbReference type="Pfam" id="PF00593"/>
    </source>
</evidence>
<dbReference type="SUPFAM" id="SSF56935">
    <property type="entry name" value="Porins"/>
    <property type="match status" value="1"/>
</dbReference>
<feature type="transmembrane region" description="Helical" evidence="16">
    <location>
        <begin position="12"/>
        <end position="33"/>
    </location>
</feature>
<keyword evidence="10 15" id="KW-0798">TonB box</keyword>
<evidence type="ECO:0000256" key="4">
    <source>
        <dbReference type="ARBA" id="ARBA00022452"/>
    </source>
</evidence>
<evidence type="ECO:0000256" key="15">
    <source>
        <dbReference type="RuleBase" id="RU003357"/>
    </source>
</evidence>
<keyword evidence="20" id="KW-1185">Reference proteome</keyword>
<feature type="domain" description="TonB-dependent receptor-like beta-barrel" evidence="17">
    <location>
        <begin position="245"/>
        <end position="686"/>
    </location>
</feature>
<keyword evidence="13 14" id="KW-0998">Cell outer membrane</keyword>
<name>A0AAD0WQ70_9BACT</name>
<feature type="domain" description="TonB-dependent receptor plug" evidence="18">
    <location>
        <begin position="71"/>
        <end position="170"/>
    </location>
</feature>
<gene>
    <name evidence="19" type="ORF">ASUIS_0516</name>
</gene>
<keyword evidence="7" id="KW-0732">Signal</keyword>
<keyword evidence="11 14" id="KW-0472">Membrane</keyword>
<dbReference type="Proteomes" id="UP000263040">
    <property type="component" value="Chromosome"/>
</dbReference>
<evidence type="ECO:0000313" key="19">
    <source>
        <dbReference type="EMBL" id="AXX89022.1"/>
    </source>
</evidence>
<evidence type="ECO:0000256" key="6">
    <source>
        <dbReference type="ARBA" id="ARBA00022692"/>
    </source>
</evidence>
<keyword evidence="9" id="KW-0406">Ion transport</keyword>
<evidence type="ECO:0000259" key="18">
    <source>
        <dbReference type="Pfam" id="PF07715"/>
    </source>
</evidence>
<dbReference type="GO" id="GO:0015344">
    <property type="term" value="F:siderophore uptake transmembrane transporter activity"/>
    <property type="evidence" value="ECO:0007669"/>
    <property type="project" value="TreeGrafter"/>
</dbReference>
<organism evidence="19 20">
    <name type="scientific">Arcobacter suis CECT 7833</name>
    <dbReference type="NCBI Taxonomy" id="663365"/>
    <lineage>
        <taxon>Bacteria</taxon>
        <taxon>Pseudomonadati</taxon>
        <taxon>Campylobacterota</taxon>
        <taxon>Epsilonproteobacteria</taxon>
        <taxon>Campylobacterales</taxon>
        <taxon>Arcobacteraceae</taxon>
        <taxon>Arcobacter</taxon>
    </lineage>
</organism>
<dbReference type="InterPro" id="IPR037066">
    <property type="entry name" value="Plug_dom_sf"/>
</dbReference>
<dbReference type="KEGG" id="asui:ASUIS_0516"/>
<evidence type="ECO:0000256" key="16">
    <source>
        <dbReference type="SAM" id="Phobius"/>
    </source>
</evidence>
<evidence type="ECO:0000256" key="5">
    <source>
        <dbReference type="ARBA" id="ARBA00022496"/>
    </source>
</evidence>
<dbReference type="InterPro" id="IPR039426">
    <property type="entry name" value="TonB-dep_rcpt-like"/>
</dbReference>
<evidence type="ECO:0000256" key="2">
    <source>
        <dbReference type="ARBA" id="ARBA00009810"/>
    </source>
</evidence>
<dbReference type="InterPro" id="IPR000531">
    <property type="entry name" value="Beta-barrel_TonB"/>
</dbReference>
<evidence type="ECO:0000256" key="8">
    <source>
        <dbReference type="ARBA" id="ARBA00023004"/>
    </source>
</evidence>
<dbReference type="Pfam" id="PF00593">
    <property type="entry name" value="TonB_dep_Rec_b-barrel"/>
    <property type="match status" value="1"/>
</dbReference>
<keyword evidence="8" id="KW-0408">Iron</keyword>
<sequence>MNKYIVNKKHKTANYFGASVVTAAVLLTTPILLSAESTVLDNVEVETNQNINYGETYKVNKSSSSKVTQDLVDTPQTIQVITKKVMEEQQATTLVEALRNTPGITLNLGENGNTNSKDNINMRGFDAQGSIYKDGIRDLANSSKDTFNTEAVEVTKGGVGADNGRGVSSGYINQVTKSATNKDQVAGTVGYSTAENARLTADLNKKLNETTGVRLNVMKQDGEVAGRDEVEIDRAGIAGSIGFGIGTATRTTINYEHTEQDDVPDGGIPTVGLEGSAQKADTSKFYGSVNDFEEAKTDAFTLKFEQDVSDNTIFTNTARYAKTTQEMLLTSPSNFSTATNTVTRSMHARWQENEILTNQSNFTTELQTGMLLHKISTGIELTKENQLTKNYTAQTAQTSNLYNPTNISWDDLTFSGQKSDGETTTVGAYLFDSINIGEKVIFTGGGRFDKYDTTNDIISSTLVPSTIEDKGHLNSYKAGLVYKPVDNGSVYISRATTQLPPGGANFTLSATTTNANNPDMEPQKSTTDEVGTKWDLLDNKLSLTTALYKTVVENETMTESDGSTSQNGEKEVKGIEIGAVGEITDKWSVSTGFAKMNTEYTNSTSTNEGLSLRFSPEHTATLWSTYKFTPIFNVGVGARYIGTQTIATSTTSTPPVSKIEDYTVYDAMASYKFNKNLTYQLNVYNLTDEEYVSNVNNSGRRYTPGASRSGLLSLAYKF</sequence>
<evidence type="ECO:0000256" key="14">
    <source>
        <dbReference type="PROSITE-ProRule" id="PRU01360"/>
    </source>
</evidence>
<dbReference type="GO" id="GO:0009279">
    <property type="term" value="C:cell outer membrane"/>
    <property type="evidence" value="ECO:0007669"/>
    <property type="project" value="UniProtKB-SubCell"/>
</dbReference>
<proteinExistence type="inferred from homology"/>
<evidence type="ECO:0000256" key="3">
    <source>
        <dbReference type="ARBA" id="ARBA00022448"/>
    </source>
</evidence>
<evidence type="ECO:0000256" key="7">
    <source>
        <dbReference type="ARBA" id="ARBA00022729"/>
    </source>
</evidence>
<dbReference type="NCBIfam" id="TIGR01783">
    <property type="entry name" value="TonB-siderophor"/>
    <property type="match status" value="1"/>
</dbReference>
<dbReference type="InterPro" id="IPR012910">
    <property type="entry name" value="Plug_dom"/>
</dbReference>
<dbReference type="PANTHER" id="PTHR32552:SF89">
    <property type="entry name" value="CATECHOLATE SIDEROPHORE RECEPTOR FIU"/>
    <property type="match status" value="1"/>
</dbReference>
<dbReference type="CDD" id="cd01347">
    <property type="entry name" value="ligand_gated_channel"/>
    <property type="match status" value="1"/>
</dbReference>
<keyword evidence="6 14" id="KW-0812">Transmembrane</keyword>
<evidence type="ECO:0000256" key="1">
    <source>
        <dbReference type="ARBA" id="ARBA00004571"/>
    </source>
</evidence>
<keyword evidence="3 14" id="KW-0813">Transport</keyword>
<comment type="similarity">
    <text evidence="2 14 15">Belongs to the TonB-dependent receptor family.</text>
</comment>
<dbReference type="PROSITE" id="PS52016">
    <property type="entry name" value="TONB_DEPENDENT_REC_3"/>
    <property type="match status" value="1"/>
</dbReference>
<keyword evidence="16" id="KW-1133">Transmembrane helix</keyword>
<dbReference type="GO" id="GO:0038023">
    <property type="term" value="F:signaling receptor activity"/>
    <property type="evidence" value="ECO:0007669"/>
    <property type="project" value="InterPro"/>
</dbReference>
<keyword evidence="5" id="KW-0410">Iron transport</keyword>
<keyword evidence="12 19" id="KW-0675">Receptor</keyword>
<dbReference type="GO" id="GO:0015891">
    <property type="term" value="P:siderophore transport"/>
    <property type="evidence" value="ECO:0007669"/>
    <property type="project" value="InterPro"/>
</dbReference>
<dbReference type="InterPro" id="IPR036942">
    <property type="entry name" value="Beta-barrel_TonB_sf"/>
</dbReference>
<evidence type="ECO:0000313" key="20">
    <source>
        <dbReference type="Proteomes" id="UP000263040"/>
    </source>
</evidence>
<dbReference type="Gene3D" id="2.170.130.10">
    <property type="entry name" value="TonB-dependent receptor, plug domain"/>
    <property type="match status" value="1"/>
</dbReference>
<evidence type="ECO:0000256" key="9">
    <source>
        <dbReference type="ARBA" id="ARBA00023065"/>
    </source>
</evidence>
<accession>A0AAD0WQ70</accession>
<evidence type="ECO:0000256" key="10">
    <source>
        <dbReference type="ARBA" id="ARBA00023077"/>
    </source>
</evidence>
<reference evidence="19 20" key="1">
    <citation type="submission" date="2018-08" db="EMBL/GenBank/DDBJ databases">
        <title>Complete genome of the Arcobacter suis type strain LMG 26152.</title>
        <authorList>
            <person name="Miller W.G."/>
            <person name="Yee E."/>
            <person name="Bono J.L."/>
        </authorList>
    </citation>
    <scope>NUCLEOTIDE SEQUENCE [LARGE SCALE GENOMIC DNA]</scope>
    <source>
        <strain evidence="19 20">CECT 7833</strain>
    </source>
</reference>
<comment type="subcellular location">
    <subcellularLocation>
        <location evidence="1 14">Cell outer membrane</location>
        <topology evidence="1 14">Multi-pass membrane protein</topology>
    </subcellularLocation>
</comment>
<evidence type="ECO:0000256" key="13">
    <source>
        <dbReference type="ARBA" id="ARBA00023237"/>
    </source>
</evidence>
<dbReference type="EMBL" id="CP032100">
    <property type="protein sequence ID" value="AXX89022.1"/>
    <property type="molecule type" value="Genomic_DNA"/>
</dbReference>
<evidence type="ECO:0000256" key="11">
    <source>
        <dbReference type="ARBA" id="ARBA00023136"/>
    </source>
</evidence>